<evidence type="ECO:0000313" key="1">
    <source>
        <dbReference type="EMBL" id="RDX44894.1"/>
    </source>
</evidence>
<organism evidence="1 2">
    <name type="scientific">Lentinus brumalis</name>
    <dbReference type="NCBI Taxonomy" id="2498619"/>
    <lineage>
        <taxon>Eukaryota</taxon>
        <taxon>Fungi</taxon>
        <taxon>Dikarya</taxon>
        <taxon>Basidiomycota</taxon>
        <taxon>Agaricomycotina</taxon>
        <taxon>Agaricomycetes</taxon>
        <taxon>Polyporales</taxon>
        <taxon>Polyporaceae</taxon>
        <taxon>Lentinus</taxon>
    </lineage>
</organism>
<reference evidence="1 2" key="1">
    <citation type="journal article" date="2018" name="Biotechnol. Biofuels">
        <title>Integrative visual omics of the white-rot fungus Polyporus brumalis exposes the biotechnological potential of its oxidative enzymes for delignifying raw plant biomass.</title>
        <authorList>
            <person name="Miyauchi S."/>
            <person name="Rancon A."/>
            <person name="Drula E."/>
            <person name="Hage H."/>
            <person name="Chaduli D."/>
            <person name="Favel A."/>
            <person name="Grisel S."/>
            <person name="Henrissat B."/>
            <person name="Herpoel-Gimbert I."/>
            <person name="Ruiz-Duenas F.J."/>
            <person name="Chevret D."/>
            <person name="Hainaut M."/>
            <person name="Lin J."/>
            <person name="Wang M."/>
            <person name="Pangilinan J."/>
            <person name="Lipzen A."/>
            <person name="Lesage-Meessen L."/>
            <person name="Navarro D."/>
            <person name="Riley R."/>
            <person name="Grigoriev I.V."/>
            <person name="Zhou S."/>
            <person name="Raouche S."/>
            <person name="Rosso M.N."/>
        </authorList>
    </citation>
    <scope>NUCLEOTIDE SEQUENCE [LARGE SCALE GENOMIC DNA]</scope>
    <source>
        <strain evidence="1 2">BRFM 1820</strain>
    </source>
</reference>
<proteinExistence type="predicted"/>
<gene>
    <name evidence="1" type="ORF">OH76DRAFT_1038016</name>
</gene>
<protein>
    <submittedName>
        <fullName evidence="1">Uncharacterized protein</fullName>
    </submittedName>
</protein>
<name>A0A371CX77_9APHY</name>
<dbReference type="AlphaFoldDB" id="A0A371CX77"/>
<accession>A0A371CX77</accession>
<sequence>MHACRRRTRFTFGFSQVCHIVACCARTLSLYLNFVHRSTSSLFLSRGGFWHAFGRNVHRGQQDEISVKSQRAISGVVNLPRSSGTTPVLMKPSATAIGTRTLLCHHAHRNGSTGGRSLVAIRRMARSSYWQYFDTQR</sequence>
<dbReference type="EMBL" id="KZ857444">
    <property type="protein sequence ID" value="RDX44894.1"/>
    <property type="molecule type" value="Genomic_DNA"/>
</dbReference>
<evidence type="ECO:0000313" key="2">
    <source>
        <dbReference type="Proteomes" id="UP000256964"/>
    </source>
</evidence>
<dbReference type="Proteomes" id="UP000256964">
    <property type="component" value="Unassembled WGS sequence"/>
</dbReference>
<keyword evidence="2" id="KW-1185">Reference proteome</keyword>